<organism evidence="1 2">
    <name type="scientific">Kandleria vitulina</name>
    <dbReference type="NCBI Taxonomy" id="1630"/>
    <lineage>
        <taxon>Bacteria</taxon>
        <taxon>Bacillati</taxon>
        <taxon>Bacillota</taxon>
        <taxon>Erysipelotrichia</taxon>
        <taxon>Erysipelotrichales</taxon>
        <taxon>Coprobacillaceae</taxon>
        <taxon>Kandleria</taxon>
    </lineage>
</organism>
<reference evidence="1 2" key="1">
    <citation type="submission" date="2016-10" db="EMBL/GenBank/DDBJ databases">
        <authorList>
            <person name="de Groot N.N."/>
        </authorList>
    </citation>
    <scope>NUCLEOTIDE SEQUENCE [LARGE SCALE GENOMIC DNA]</scope>
    <source>
        <strain evidence="1 2">S3b</strain>
    </source>
</reference>
<dbReference type="EMBL" id="FNNF01000049">
    <property type="protein sequence ID" value="SDW76870.1"/>
    <property type="molecule type" value="Genomic_DNA"/>
</dbReference>
<sequence length="214" mass="25246">MKCIVLLKKYLFCLHKQLRPMHISKSGVTIMKYAFVTDFHSDSKIKRDVLKNAVGNENVYENNEGYNVLVKKLEQDDTVLLFNIQDLSITWEGFIERWKQLLSRGVNIEVFVDGESDAETRIYNKELAEVDYIEVGYNLNLFYLNQKKISGMRKAQEKGTRFGRKKVKNPDNFVEYYHKWKNRELTVKQAAEHIGMNVSTFFRHCKDYEKQLKG</sequence>
<protein>
    <recommendedName>
        <fullName evidence="3">Site-specific DNA recombinase</fullName>
    </recommendedName>
</protein>
<evidence type="ECO:0000313" key="1">
    <source>
        <dbReference type="EMBL" id="SDW76870.1"/>
    </source>
</evidence>
<dbReference type="Proteomes" id="UP000182429">
    <property type="component" value="Unassembled WGS sequence"/>
</dbReference>
<accession>A0A1H2W8F3</accession>
<proteinExistence type="predicted"/>
<evidence type="ECO:0000313" key="2">
    <source>
        <dbReference type="Proteomes" id="UP000182429"/>
    </source>
</evidence>
<dbReference type="eggNOG" id="COG1961">
    <property type="taxonomic scope" value="Bacteria"/>
</dbReference>
<dbReference type="AlphaFoldDB" id="A0A1H2W8F3"/>
<evidence type="ECO:0008006" key="3">
    <source>
        <dbReference type="Google" id="ProtNLM"/>
    </source>
</evidence>
<gene>
    <name evidence="1" type="ORF">SAMN04487759_1492</name>
</gene>
<name>A0A1H2W8F3_9FIRM</name>